<evidence type="ECO:0000256" key="4">
    <source>
        <dbReference type="SAM" id="MobiDB-lite"/>
    </source>
</evidence>
<dbReference type="EMBL" id="ML170157">
    <property type="protein sequence ID" value="TDL28932.1"/>
    <property type="molecule type" value="Genomic_DNA"/>
</dbReference>
<evidence type="ECO:0000259" key="5">
    <source>
        <dbReference type="PROSITE" id="PS50118"/>
    </source>
</evidence>
<feature type="region of interest" description="Disordered" evidence="4">
    <location>
        <begin position="39"/>
        <end position="90"/>
    </location>
</feature>
<gene>
    <name evidence="6" type="ORF">BD410DRAFT_781490</name>
</gene>
<evidence type="ECO:0000313" key="7">
    <source>
        <dbReference type="Proteomes" id="UP000294933"/>
    </source>
</evidence>
<protein>
    <recommendedName>
        <fullName evidence="5">HMG box domain-containing protein</fullName>
    </recommendedName>
</protein>
<feature type="compositionally biased region" description="Low complexity" evidence="4">
    <location>
        <begin position="456"/>
        <end position="469"/>
    </location>
</feature>
<evidence type="ECO:0000256" key="2">
    <source>
        <dbReference type="ARBA" id="ARBA00023163"/>
    </source>
</evidence>
<sequence length="475" mass="52549">MSVSSIRRADSETRSRPRVYSRPTLAGVDNQFWPTCDEGYGEEQSLRKTTPRSLRSAKTPSFPLYTPQCPSPPRTPEKRTVGPDRSSAQRIPRPRNAFFLYRAELQKITTKVEHDNRHISTILGMSWKSLSEADKAHWRARAAEEKAKHAEMYPDYRYTPVRREKKKRNVKKTGPEDLERFQKVAQLLVSGKQGDELESALMEEGLESNHSSPSATPSPADMSTAADEYPSPPPSRAARRIFRSPLLPPSRARQNRSVDALQQSCSTPATAQESETIDQVNSYPFASDGTIRQLPPIRDSDVSENFQQDLASFAIAEHNATLSKSGFQVSPNSGTDGGCLLSQNSVPRQCQWNFAPQFSSQGQTEFLPELVDLPVSCGEENATNSVSLPDFTFPHQSCTYMDGDEYTGSGGGGFVLGPSSPEEHQQVEDELTMANYFDWSAFSSFAADGVTFASDSPSISDILPSQQPSDTVSWS</sequence>
<dbReference type="Gene3D" id="1.10.30.10">
    <property type="entry name" value="High mobility group box domain"/>
    <property type="match status" value="1"/>
</dbReference>
<dbReference type="Proteomes" id="UP000294933">
    <property type="component" value="Unassembled WGS sequence"/>
</dbReference>
<feature type="DNA-binding region" description="HMG box" evidence="3">
    <location>
        <begin position="91"/>
        <end position="157"/>
    </location>
</feature>
<dbReference type="GO" id="GO:0000122">
    <property type="term" value="P:negative regulation of transcription by RNA polymerase II"/>
    <property type="evidence" value="ECO:0007669"/>
    <property type="project" value="TreeGrafter"/>
</dbReference>
<keyword evidence="7" id="KW-1185">Reference proteome</keyword>
<feature type="region of interest" description="Disordered" evidence="4">
    <location>
        <begin position="1"/>
        <end position="24"/>
    </location>
</feature>
<dbReference type="VEuPathDB" id="FungiDB:BD410DRAFT_781490"/>
<dbReference type="InterPro" id="IPR036910">
    <property type="entry name" value="HMG_box_dom_sf"/>
</dbReference>
<evidence type="ECO:0000313" key="6">
    <source>
        <dbReference type="EMBL" id="TDL28932.1"/>
    </source>
</evidence>
<dbReference type="GO" id="GO:0001228">
    <property type="term" value="F:DNA-binding transcription activator activity, RNA polymerase II-specific"/>
    <property type="evidence" value="ECO:0007669"/>
    <property type="project" value="TreeGrafter"/>
</dbReference>
<feature type="compositionally biased region" description="Polar residues" evidence="4">
    <location>
        <begin position="208"/>
        <end position="217"/>
    </location>
</feature>
<dbReference type="InterPro" id="IPR009071">
    <property type="entry name" value="HMG_box_dom"/>
</dbReference>
<dbReference type="STRING" id="50990.A0A4Y7QPB8"/>
<feature type="compositionally biased region" description="Polar residues" evidence="4">
    <location>
        <begin position="255"/>
        <end position="276"/>
    </location>
</feature>
<dbReference type="PANTHER" id="PTHR10270:SF161">
    <property type="entry name" value="SEX-DETERMINING REGION Y PROTEIN"/>
    <property type="match status" value="1"/>
</dbReference>
<name>A0A4Y7QPB8_9AGAM</name>
<evidence type="ECO:0000256" key="1">
    <source>
        <dbReference type="ARBA" id="ARBA00023125"/>
    </source>
</evidence>
<dbReference type="OrthoDB" id="6247875at2759"/>
<dbReference type="CDD" id="cd01389">
    <property type="entry name" value="HMG-box_ROX1-like"/>
    <property type="match status" value="1"/>
</dbReference>
<evidence type="ECO:0000256" key="3">
    <source>
        <dbReference type="PROSITE-ProRule" id="PRU00267"/>
    </source>
</evidence>
<reference evidence="6 7" key="1">
    <citation type="submission" date="2018-06" db="EMBL/GenBank/DDBJ databases">
        <title>A transcriptomic atlas of mushroom development highlights an independent origin of complex multicellularity.</title>
        <authorList>
            <consortium name="DOE Joint Genome Institute"/>
            <person name="Krizsan K."/>
            <person name="Almasi E."/>
            <person name="Merenyi Z."/>
            <person name="Sahu N."/>
            <person name="Viragh M."/>
            <person name="Koszo T."/>
            <person name="Mondo S."/>
            <person name="Kiss B."/>
            <person name="Balint B."/>
            <person name="Kues U."/>
            <person name="Barry K."/>
            <person name="Hegedus J.C."/>
            <person name="Henrissat B."/>
            <person name="Johnson J."/>
            <person name="Lipzen A."/>
            <person name="Ohm R."/>
            <person name="Nagy I."/>
            <person name="Pangilinan J."/>
            <person name="Yan J."/>
            <person name="Xiong Y."/>
            <person name="Grigoriev I.V."/>
            <person name="Hibbett D.S."/>
            <person name="Nagy L.G."/>
        </authorList>
    </citation>
    <scope>NUCLEOTIDE SEQUENCE [LARGE SCALE GENOMIC DNA]</scope>
    <source>
        <strain evidence="6 7">SZMC22713</strain>
    </source>
</reference>
<dbReference type="InterPro" id="IPR050140">
    <property type="entry name" value="SRY-related_HMG-box_TF-like"/>
</dbReference>
<dbReference type="Pfam" id="PF00505">
    <property type="entry name" value="HMG_box"/>
    <property type="match status" value="1"/>
</dbReference>
<feature type="domain" description="HMG box" evidence="5">
    <location>
        <begin position="91"/>
        <end position="157"/>
    </location>
</feature>
<accession>A0A4Y7QPB8</accession>
<dbReference type="GO" id="GO:0005634">
    <property type="term" value="C:nucleus"/>
    <property type="evidence" value="ECO:0007669"/>
    <property type="project" value="UniProtKB-UniRule"/>
</dbReference>
<dbReference type="PANTHER" id="PTHR10270">
    <property type="entry name" value="SOX TRANSCRIPTION FACTOR"/>
    <property type="match status" value="1"/>
</dbReference>
<feature type="region of interest" description="Disordered" evidence="4">
    <location>
        <begin position="456"/>
        <end position="475"/>
    </location>
</feature>
<dbReference type="SUPFAM" id="SSF47095">
    <property type="entry name" value="HMG-box"/>
    <property type="match status" value="1"/>
</dbReference>
<feature type="region of interest" description="Disordered" evidence="4">
    <location>
        <begin position="158"/>
        <end position="177"/>
    </location>
</feature>
<dbReference type="GO" id="GO:0030154">
    <property type="term" value="P:cell differentiation"/>
    <property type="evidence" value="ECO:0007669"/>
    <property type="project" value="TreeGrafter"/>
</dbReference>
<organism evidence="6 7">
    <name type="scientific">Rickenella mellea</name>
    <dbReference type="NCBI Taxonomy" id="50990"/>
    <lineage>
        <taxon>Eukaryota</taxon>
        <taxon>Fungi</taxon>
        <taxon>Dikarya</taxon>
        <taxon>Basidiomycota</taxon>
        <taxon>Agaricomycotina</taxon>
        <taxon>Agaricomycetes</taxon>
        <taxon>Hymenochaetales</taxon>
        <taxon>Rickenellaceae</taxon>
        <taxon>Rickenella</taxon>
    </lineage>
</organism>
<dbReference type="PROSITE" id="PS50118">
    <property type="entry name" value="HMG_BOX_2"/>
    <property type="match status" value="1"/>
</dbReference>
<dbReference type="AlphaFoldDB" id="A0A4Y7QPB8"/>
<keyword evidence="2" id="KW-0804">Transcription</keyword>
<dbReference type="GO" id="GO:0000978">
    <property type="term" value="F:RNA polymerase II cis-regulatory region sequence-specific DNA binding"/>
    <property type="evidence" value="ECO:0007669"/>
    <property type="project" value="TreeGrafter"/>
</dbReference>
<dbReference type="SMART" id="SM00398">
    <property type="entry name" value="HMG"/>
    <property type="match status" value="1"/>
</dbReference>
<proteinExistence type="predicted"/>
<keyword evidence="3" id="KW-0539">Nucleus</keyword>
<feature type="compositionally biased region" description="Polar residues" evidence="4">
    <location>
        <begin position="47"/>
        <end position="59"/>
    </location>
</feature>
<feature type="region of interest" description="Disordered" evidence="4">
    <location>
        <begin position="203"/>
        <end position="276"/>
    </location>
</feature>
<keyword evidence="1 3" id="KW-0238">DNA-binding</keyword>